<dbReference type="GO" id="GO:0004497">
    <property type="term" value="F:monooxygenase activity"/>
    <property type="evidence" value="ECO:0007669"/>
    <property type="project" value="UniProtKB-KW"/>
</dbReference>
<keyword evidence="2 4" id="KW-0503">Monooxygenase</keyword>
<dbReference type="Pfam" id="PF01494">
    <property type="entry name" value="FAD_binding_3"/>
    <property type="match status" value="1"/>
</dbReference>
<organism evidence="4 5">
    <name type="scientific">Deinococcus aetherius</name>
    <dbReference type="NCBI Taxonomy" id="200252"/>
    <lineage>
        <taxon>Bacteria</taxon>
        <taxon>Thermotogati</taxon>
        <taxon>Deinococcota</taxon>
        <taxon>Deinococci</taxon>
        <taxon>Deinococcales</taxon>
        <taxon>Deinococcaceae</taxon>
        <taxon>Deinococcus</taxon>
    </lineage>
</organism>
<evidence type="ECO:0000259" key="3">
    <source>
        <dbReference type="Pfam" id="PF01494"/>
    </source>
</evidence>
<evidence type="ECO:0000313" key="4">
    <source>
        <dbReference type="EMBL" id="BDP43583.1"/>
    </source>
</evidence>
<feature type="domain" description="FAD-binding" evidence="3">
    <location>
        <begin position="11"/>
        <end position="350"/>
    </location>
</feature>
<keyword evidence="5" id="KW-1185">Reference proteome</keyword>
<dbReference type="PANTHER" id="PTHR13789:SF309">
    <property type="entry name" value="PUTATIVE (AFU_ORTHOLOGUE AFUA_6G14510)-RELATED"/>
    <property type="match status" value="1"/>
</dbReference>
<dbReference type="PRINTS" id="PR00420">
    <property type="entry name" value="RNGMNOXGNASE"/>
</dbReference>
<evidence type="ECO:0000256" key="1">
    <source>
        <dbReference type="ARBA" id="ARBA00023002"/>
    </source>
</evidence>
<dbReference type="SUPFAM" id="SSF51905">
    <property type="entry name" value="FAD/NAD(P)-binding domain"/>
    <property type="match status" value="1"/>
</dbReference>
<geneLocation type="plasmid" evidence="4 5">
    <name>pDAETH-1</name>
</geneLocation>
<accession>A0ABM8AIE1</accession>
<gene>
    <name evidence="4" type="ORF">DAETH_35520</name>
</gene>
<dbReference type="InterPro" id="IPR002938">
    <property type="entry name" value="FAD-bd"/>
</dbReference>
<evidence type="ECO:0000313" key="5">
    <source>
        <dbReference type="Proteomes" id="UP001064971"/>
    </source>
</evidence>
<dbReference type="EMBL" id="AP026561">
    <property type="protein sequence ID" value="BDP43583.1"/>
    <property type="molecule type" value="Genomic_DNA"/>
</dbReference>
<dbReference type="RefSeq" id="WP_264777462.1">
    <property type="nucleotide sequence ID" value="NZ_AP026561.1"/>
</dbReference>
<dbReference type="PANTHER" id="PTHR13789">
    <property type="entry name" value="MONOOXYGENASE"/>
    <property type="match status" value="1"/>
</dbReference>
<protein>
    <submittedName>
        <fullName evidence="4">Monooxygenase</fullName>
    </submittedName>
</protein>
<reference evidence="4" key="1">
    <citation type="submission" date="2022-07" db="EMBL/GenBank/DDBJ databases">
        <title>Complete Genome Sequence of the Radioresistant Bacterium Deinococcus aetherius ST0316, Isolated from the Air Dust collected in Lower Stratosphere above Japan.</title>
        <authorList>
            <person name="Satoh K."/>
            <person name="Hagiwara K."/>
            <person name="Katsumata K."/>
            <person name="Kubo A."/>
            <person name="Yokobori S."/>
            <person name="Yamagishi A."/>
            <person name="Oono Y."/>
            <person name="Narumi I."/>
        </authorList>
    </citation>
    <scope>NUCLEOTIDE SEQUENCE</scope>
    <source>
        <strain evidence="4">ST0316</strain>
        <plasmid evidence="4">pDAETH-1</plasmid>
    </source>
</reference>
<dbReference type="InterPro" id="IPR036188">
    <property type="entry name" value="FAD/NAD-bd_sf"/>
</dbReference>
<name>A0ABM8AIE1_9DEIO</name>
<proteinExistence type="predicted"/>
<keyword evidence="4" id="KW-0614">Plasmid</keyword>
<dbReference type="Proteomes" id="UP001064971">
    <property type="component" value="Plasmid pDAETH-1"/>
</dbReference>
<keyword evidence="1" id="KW-0560">Oxidoreductase</keyword>
<dbReference type="InterPro" id="IPR050493">
    <property type="entry name" value="FAD-dep_Monooxygenase_BioMet"/>
</dbReference>
<evidence type="ECO:0000256" key="2">
    <source>
        <dbReference type="ARBA" id="ARBA00023033"/>
    </source>
</evidence>
<dbReference type="Gene3D" id="3.50.50.60">
    <property type="entry name" value="FAD/NAD(P)-binding domain"/>
    <property type="match status" value="1"/>
</dbReference>
<sequence length="399" mass="44761">MFNEENRGKRVAVIGAGPGGLSAGLALHNAGYEVRVFERNPVIKPMGGAILLNTSVLMCLRNMGVDITDLGVTARTEMCNKDGRLRVDMPFSPEVEHYSGIPGWNYGLFRAQLYERMLAHIPPELLVPGHELQDLDFVDNEVRLIFTDGTHAAADLIVGADGIRSVVSRKLWGDPELFPLNLTVNLGFTAVQGIDRSVGRMFFSDRVQFGYHPMKRDGVDAFEWWCVEAWPAGKPFEGSRKEHIRDLTRGFADPVPRIVESCAGDDDIYRWEIWNRPRLKKWSKGRATLLGDAVHPASPYAAYGAGLAIEDGYFLAKTLGGRDLTDRIRLDDLLEGYEAQREAYTYGVIKNAQNMGNLFHHAPPLVRRVRDFVFDHSRVPGKVIRDGYLRDTEAHVRKV</sequence>